<proteinExistence type="predicted"/>
<protein>
    <submittedName>
        <fullName evidence="2">N-methylhydantoinase B</fullName>
    </submittedName>
</protein>
<dbReference type="Pfam" id="PF02538">
    <property type="entry name" value="Hydantoinase_B"/>
    <property type="match status" value="1"/>
</dbReference>
<gene>
    <name evidence="2" type="ORF">EDC65_2053</name>
</gene>
<dbReference type="Proteomes" id="UP000278222">
    <property type="component" value="Unassembled WGS sequence"/>
</dbReference>
<evidence type="ECO:0000313" key="3">
    <source>
        <dbReference type="Proteomes" id="UP000278222"/>
    </source>
</evidence>
<dbReference type="GO" id="GO:0006749">
    <property type="term" value="P:glutathione metabolic process"/>
    <property type="evidence" value="ECO:0007669"/>
    <property type="project" value="TreeGrafter"/>
</dbReference>
<accession>A0A3N1MC19</accession>
<dbReference type="PANTHER" id="PTHR11365">
    <property type="entry name" value="5-OXOPROLINASE RELATED"/>
    <property type="match status" value="1"/>
</dbReference>
<dbReference type="PANTHER" id="PTHR11365:SF23">
    <property type="entry name" value="HYPOTHETICAL 5-OXOPROLINASE (EUROFUNG)-RELATED"/>
    <property type="match status" value="1"/>
</dbReference>
<dbReference type="EMBL" id="RJKX01000013">
    <property type="protein sequence ID" value="ROQ00257.1"/>
    <property type="molecule type" value="Genomic_DNA"/>
</dbReference>
<dbReference type="RefSeq" id="WP_123689553.1">
    <property type="nucleotide sequence ID" value="NZ_AP019700.1"/>
</dbReference>
<evidence type="ECO:0000313" key="2">
    <source>
        <dbReference type="EMBL" id="ROQ00257.1"/>
    </source>
</evidence>
<comment type="caution">
    <text evidence="2">The sequence shown here is derived from an EMBL/GenBank/DDBJ whole genome shotgun (WGS) entry which is preliminary data.</text>
</comment>
<keyword evidence="3" id="KW-1185">Reference proteome</keyword>
<reference evidence="2 3" key="1">
    <citation type="submission" date="2018-11" db="EMBL/GenBank/DDBJ databases">
        <title>Genomic Encyclopedia of Type Strains, Phase IV (KMG-IV): sequencing the most valuable type-strain genomes for metagenomic binning, comparative biology and taxonomic classification.</title>
        <authorList>
            <person name="Goeker M."/>
        </authorList>
    </citation>
    <scope>NUCLEOTIDE SEQUENCE [LARGE SCALE GENOMIC DNA]</scope>
    <source>
        <strain evidence="2 3">DSM 5900</strain>
    </source>
</reference>
<dbReference type="OrthoDB" id="9761586at2"/>
<dbReference type="AlphaFoldDB" id="A0A3N1MC19"/>
<dbReference type="InterPro" id="IPR003692">
    <property type="entry name" value="Hydantoinase_B"/>
</dbReference>
<organism evidence="2 3">
    <name type="scientific">Stella humosa</name>
    <dbReference type="NCBI Taxonomy" id="94"/>
    <lineage>
        <taxon>Bacteria</taxon>
        <taxon>Pseudomonadati</taxon>
        <taxon>Pseudomonadota</taxon>
        <taxon>Alphaproteobacteria</taxon>
        <taxon>Rhodospirillales</taxon>
        <taxon>Stellaceae</taxon>
        <taxon>Stella</taxon>
    </lineage>
</organism>
<feature type="domain" description="Hydantoinase B/oxoprolinase" evidence="1">
    <location>
        <begin position="10"/>
        <end position="519"/>
    </location>
</feature>
<dbReference type="GO" id="GO:0005829">
    <property type="term" value="C:cytosol"/>
    <property type="evidence" value="ECO:0007669"/>
    <property type="project" value="TreeGrafter"/>
</dbReference>
<dbReference type="GO" id="GO:0017168">
    <property type="term" value="F:5-oxoprolinase (ATP-hydrolyzing) activity"/>
    <property type="evidence" value="ECO:0007669"/>
    <property type="project" value="TreeGrafter"/>
</dbReference>
<name>A0A3N1MC19_9PROT</name>
<dbReference type="InterPro" id="IPR045079">
    <property type="entry name" value="Oxoprolinase-like"/>
</dbReference>
<evidence type="ECO:0000259" key="1">
    <source>
        <dbReference type="Pfam" id="PF02538"/>
    </source>
</evidence>
<sequence length="571" mass="61527">MAKRARESFDAVSLGILWDRLISITDEIVSTLVRSSFSTIVSESYDLSCVVLDADANSIAQGTMSVPIFIASAPVTARHMLDRFPAETLKPGDVIFTNDPWLGTGHLFDVTLMRPVFRNGRIVAYTMSITHLPDIGGIGFGSSATEIYHEGLRFPICKLAEEGRVDERLIEIIRTNVRVPEQVVGDLMANVACNEVGGRQVLEFMDEYGIEDLGPLSRAIREHAERAMRDRIRTTLKPGTYRNKIELEGLDGPIKFAVRIDIEDDRVHLDFDGTGPCVRAGINVPFCYTRAMSLYSVKTLTLPTIPNNGGMAVPITVSAPKGCILDAQPPFATGGRHAMGHFVVPLIYGALAKAAPDRVQADSGMMNLVTFQGRHRNGRGVSTIYFAAGGYGALDGTDGVPTVPHPSNMAVVPVEIWETITSTTIERKELLTDSGGAGQWRGGMGQEVVVRNDSGSTMTLLGMGNRTQFPARGLFKGQEGSMRVHAIDGTPINAKARVELQAGARLTVREAGAGGFGDPLKRDPARVLADVREGFVSPKAALRDYGVKVDLKRGTAVRPAAKAGRGKAAAK</sequence>